<sequence>MKPIIDELQKINVRKHVVTSIEYDCKTEKKEDEVFDAVRDILSNDLNSFSKITYDLSPADHKVKVEVIQNVR</sequence>
<dbReference type="AlphaFoldDB" id="A0A1U7ND18"/>
<accession>A0A1U7ND18</accession>
<dbReference type="EMBL" id="MPJW01000260">
    <property type="protein sequence ID" value="OLU36751.1"/>
    <property type="molecule type" value="Genomic_DNA"/>
</dbReference>
<organism evidence="1 2">
    <name type="scientific">Ileibacterium valens</name>
    <dbReference type="NCBI Taxonomy" id="1862668"/>
    <lineage>
        <taxon>Bacteria</taxon>
        <taxon>Bacillati</taxon>
        <taxon>Bacillota</taxon>
        <taxon>Erysipelotrichia</taxon>
        <taxon>Erysipelotrichales</taxon>
        <taxon>Erysipelotrichaceae</taxon>
        <taxon>Ileibacterium</taxon>
    </lineage>
</organism>
<evidence type="ECO:0000313" key="1">
    <source>
        <dbReference type="EMBL" id="OLU36751.1"/>
    </source>
</evidence>
<dbReference type="RefSeq" id="WP_075820985.1">
    <property type="nucleotide sequence ID" value="NZ_CAJUTZ010000013.1"/>
</dbReference>
<dbReference type="Proteomes" id="UP000186341">
    <property type="component" value="Unassembled WGS sequence"/>
</dbReference>
<proteinExistence type="predicted"/>
<dbReference type="OrthoDB" id="1768493at2"/>
<name>A0A1U7ND18_9FIRM</name>
<keyword evidence="2" id="KW-1185">Reference proteome</keyword>
<reference evidence="1 2" key="1">
    <citation type="submission" date="2016-11" db="EMBL/GenBank/DDBJ databases">
        <title>Description of two novel members of the family Erysipelotrichaceae: Ileibacterium lipovorans gen. nov., sp. nov. and Dubosiella newyorkensis, gen. nov., sp. nov.</title>
        <authorList>
            <person name="Cox L.M."/>
            <person name="Sohn J."/>
            <person name="Tyrrell K.L."/>
            <person name="Citron D.M."/>
            <person name="Lawson P.A."/>
            <person name="Patel N.B."/>
            <person name="Iizumi T."/>
            <person name="Perez-Perez G.I."/>
            <person name="Goldstein E.J."/>
            <person name="Blaser M.J."/>
        </authorList>
    </citation>
    <scope>NUCLEOTIDE SEQUENCE [LARGE SCALE GENOMIC DNA]</scope>
    <source>
        <strain evidence="1 2">NYU-BL-A3</strain>
    </source>
</reference>
<evidence type="ECO:0000313" key="2">
    <source>
        <dbReference type="Proteomes" id="UP000186341"/>
    </source>
</evidence>
<gene>
    <name evidence="1" type="ORF">BO222_11955</name>
</gene>
<protein>
    <submittedName>
        <fullName evidence="1">Uncharacterized protein</fullName>
    </submittedName>
</protein>
<comment type="caution">
    <text evidence="1">The sequence shown here is derived from an EMBL/GenBank/DDBJ whole genome shotgun (WGS) entry which is preliminary data.</text>
</comment>
<dbReference type="GeneID" id="82203844"/>